<evidence type="ECO:0000259" key="1">
    <source>
        <dbReference type="Pfam" id="PF00561"/>
    </source>
</evidence>
<dbReference type="PANTHER" id="PTHR43689">
    <property type="entry name" value="HYDROLASE"/>
    <property type="match status" value="1"/>
</dbReference>
<dbReference type="Proteomes" id="UP000238937">
    <property type="component" value="Unassembled WGS sequence"/>
</dbReference>
<dbReference type="PANTHER" id="PTHR43689:SF8">
    <property type="entry name" value="ALPHA_BETA-HYDROLASES SUPERFAMILY PROTEIN"/>
    <property type="match status" value="1"/>
</dbReference>
<dbReference type="Pfam" id="PF00561">
    <property type="entry name" value="Abhydrolase_1"/>
    <property type="match status" value="1"/>
</dbReference>
<reference evidence="2 3" key="1">
    <citation type="submission" date="2018-03" db="EMBL/GenBank/DDBJ databases">
        <title>The ancient ancestry and fast evolution of plastids.</title>
        <authorList>
            <person name="Moore K.R."/>
            <person name="Magnabosco C."/>
            <person name="Momper L."/>
            <person name="Gold D.A."/>
            <person name="Bosak T."/>
            <person name="Fournier G.P."/>
        </authorList>
    </citation>
    <scope>NUCLEOTIDE SEQUENCE [LARGE SCALE GENOMIC DNA]</scope>
    <source>
        <strain evidence="2 3">CCALA 037</strain>
    </source>
</reference>
<organism evidence="2 3">
    <name type="scientific">Chamaesiphon polymorphus CCALA 037</name>
    <dbReference type="NCBI Taxonomy" id="2107692"/>
    <lineage>
        <taxon>Bacteria</taxon>
        <taxon>Bacillati</taxon>
        <taxon>Cyanobacteriota</taxon>
        <taxon>Cyanophyceae</taxon>
        <taxon>Gomontiellales</taxon>
        <taxon>Chamaesiphonaceae</taxon>
        <taxon>Chamaesiphon</taxon>
    </lineage>
</organism>
<dbReference type="SUPFAM" id="SSF53474">
    <property type="entry name" value="alpha/beta-Hydrolases"/>
    <property type="match status" value="1"/>
</dbReference>
<name>A0A2T1GGI9_9CYAN</name>
<dbReference type="EMBL" id="PVWO01000109">
    <property type="protein sequence ID" value="PSB56762.1"/>
    <property type="molecule type" value="Genomic_DNA"/>
</dbReference>
<proteinExistence type="predicted"/>
<dbReference type="Gene3D" id="3.40.50.1820">
    <property type="entry name" value="alpha/beta hydrolase"/>
    <property type="match status" value="1"/>
</dbReference>
<evidence type="ECO:0000313" key="3">
    <source>
        <dbReference type="Proteomes" id="UP000238937"/>
    </source>
</evidence>
<dbReference type="GO" id="GO:0016787">
    <property type="term" value="F:hydrolase activity"/>
    <property type="evidence" value="ECO:0007669"/>
    <property type="project" value="UniProtKB-KW"/>
</dbReference>
<keyword evidence="3" id="KW-1185">Reference proteome</keyword>
<protein>
    <submittedName>
        <fullName evidence="2">2-hydroxy-6-oxohepta-2,4-dienoate hydrolase</fullName>
    </submittedName>
</protein>
<evidence type="ECO:0000313" key="2">
    <source>
        <dbReference type="EMBL" id="PSB56762.1"/>
    </source>
</evidence>
<dbReference type="PRINTS" id="PR00111">
    <property type="entry name" value="ABHYDROLASE"/>
</dbReference>
<feature type="domain" description="AB hydrolase-1" evidence="1">
    <location>
        <begin position="52"/>
        <end position="282"/>
    </location>
</feature>
<sequence length="294" mass="32720">MFPSFLPSSVDRLTEPESIEFASQIQRTDIITSLLLQSIATSYVRQGAGGIPIVFLHGFDSSILEFRRIIPIIALHREVWAIDLLGFGFTERLPDCPFSSASIRTHLEAFWHTKIQQPIILVGVSMGGAAAIEFTLKNPAAVDKLILIDSAGFTQPPAMGKFLIQPLGNLATNFLASPKVRQSVSEKAYFDRSFVTEDAQLCAALHLEMPNWSEALIAFTRSGGYGYLLDRLPAIQQETLILWGKQDRILGTKAAELFEKHLPKSQLKWIDNCGHVPHLEKAKITADYILNFIK</sequence>
<gene>
    <name evidence="2" type="ORF">C7B77_10760</name>
</gene>
<dbReference type="InterPro" id="IPR029058">
    <property type="entry name" value="AB_hydrolase_fold"/>
</dbReference>
<dbReference type="InterPro" id="IPR000073">
    <property type="entry name" value="AB_hydrolase_1"/>
</dbReference>
<comment type="caution">
    <text evidence="2">The sequence shown here is derived from an EMBL/GenBank/DDBJ whole genome shotgun (WGS) entry which is preliminary data.</text>
</comment>
<dbReference type="AlphaFoldDB" id="A0A2T1GGI9"/>
<dbReference type="RefSeq" id="WP_106304014.1">
    <property type="nucleotide sequence ID" value="NZ_PVWO01000109.1"/>
</dbReference>
<dbReference type="OrthoDB" id="9780765at2"/>
<keyword evidence="2" id="KW-0378">Hydrolase</keyword>
<accession>A0A2T1GGI9</accession>